<name>A0ACC3BJ56_PYRYE</name>
<sequence>MRRPATPPAAFVSLPPRGLLLGVAALRALPRLRGRAGPPTGVPPPLARTAAASAAAAAARAAAAAPPTGLASSAAGRGALRKSPRPRGRRPAATAAGAGANGGSPAADPPSVPPPAALPHLFIPPAVEATSRYVLLSDLHVRPATLPAALAALRSAYAAAVGRGAGIIFLGDWWHVRGALSVAALNAVVRELRTWTIPVVLVPGNHDQLTLGGREHALTALGAVLGDDLAVVVDAPALGMGALWVPFCRERSAFTAAVRAGVAAGAGALFCHVDVGSVVRADGPSPRVVGGPEGVEGGHAALQVPTPPPSIPRPSAVPAGLFPPDLCVYTGHIHAPGVTPAGVVCVGSPYEVSAGERGQAKRLLVVDRHAGWGVVETIPLDVGPRHFVVDLPAGGGVAGGPDAAAVSDGIVAAAATIAPAAGDLPAVRAGDRVVLRVPGGDAAAAAAAVTATAALRAAGAGVRLLPATPPSGPAGSAAGTPVTTDAPAPRLVAAGAMAPAAVFRAFAAAKALPFAVVDLGLALLAEGAPDGDGAAGACGAAAATRRGCEVSVAFQSVRLRDYGCFRGTTTYPLDRRGVVAVVGDGPASNGVGKSTLVMAALWALTGRGDARPVGSVDRGVGGAMVNPAANSAEVTLRLHVSGAGVAAWAGAPSSEQGAEPTSAATNGAVGGRGGANPLTTKGPSSVELGALAADLDGIAAASGIGNGPSPADDVSRTPTVDDVAVTHADGEAGGGIALVVTRSARRITAASGRVRYIQRLRLTVDGVDASLQDTAATQKHLDTLLDTSLLPAVAFFGQQSRGALLDATDSEFKAALGPALELGVWAAAREMASQRGSKAAAAAASARAVAGASEELVARYEAAAAARQAEADAARADAEAIAAASEAEAVDLDGGAPGGAAARVADLGQQLVGARRELSAALTAATPTDGPAGAFQGTPADVAAATDARWAAAVASRERWGASATVAASLHASVAASAADVLPRVDARRAAVAALAAEVAEDDTAGATASTVGAAIAAAQVAGDAAVAARRRAAASVAAIRRAAPSQHPDVAAVAAAAAQAAGHVRQRVAVRDALRARLSAASGAAAAADYDRRAGGDGPAGGEPAVPFGVCPRCLQPVDAVTHAAGRAGLIADEQAAAADVDDAQRALADARATEDVQIHRFYARLEAEADAATAVANLAERNAAAATAAAAAARRRQERAVRLDEALAQLGAEEAASAAAARRALADIRAAAASAGVDVGLSGAPATGSGAAVGGTDGGASSVAAASAADLWAAASAASATLASLTSDAAATAAATVDEAATAAEAARGAAAAAAARATTAAAAVSALEADLATATATAGRVADLMAAASRARAAGEASPAVTRAAAAADLVAEHAALAAANNATAAGAAEEAATAGALEAAFGGRGVVSFLLDELLADLADRTNAYLRPLDEGSGNGVVGAADDDSGSTDDDLVTAGDDDGAADGSCGDLRDLEQLSGGQRRRVNLAASLAYADLLADRTGYAPDLLVLDEALAGLDDDGRARVAALLGGGGLAVPRRCVLVVAQTGAAEVAAVASAGVDVVRRVPGRGSVVDVGGGGGGSAAGGGAPPAGAGPNGEAVEKLVAGRGGGAGLAPFGDLWGGRAAADGGRPPAGGS</sequence>
<reference evidence="1" key="1">
    <citation type="submission" date="2019-11" db="EMBL/GenBank/DDBJ databases">
        <title>Nori genome reveals adaptations in red seaweeds to the harsh intertidal environment.</title>
        <authorList>
            <person name="Wang D."/>
            <person name="Mao Y."/>
        </authorList>
    </citation>
    <scope>NUCLEOTIDE SEQUENCE</scope>
    <source>
        <tissue evidence="1">Gametophyte</tissue>
    </source>
</reference>
<protein>
    <submittedName>
        <fullName evidence="1">Uncharacterized protein</fullName>
    </submittedName>
</protein>
<gene>
    <name evidence="1" type="ORF">I4F81_000618</name>
</gene>
<organism evidence="1 2">
    <name type="scientific">Pyropia yezoensis</name>
    <name type="common">Susabi-nori</name>
    <name type="synonym">Porphyra yezoensis</name>
    <dbReference type="NCBI Taxonomy" id="2788"/>
    <lineage>
        <taxon>Eukaryota</taxon>
        <taxon>Rhodophyta</taxon>
        <taxon>Bangiophyceae</taxon>
        <taxon>Bangiales</taxon>
        <taxon>Bangiaceae</taxon>
        <taxon>Pyropia</taxon>
    </lineage>
</organism>
<evidence type="ECO:0000313" key="1">
    <source>
        <dbReference type="EMBL" id="KAK1858004.1"/>
    </source>
</evidence>
<accession>A0ACC3BJ56</accession>
<comment type="caution">
    <text evidence="1">The sequence shown here is derived from an EMBL/GenBank/DDBJ whole genome shotgun (WGS) entry which is preliminary data.</text>
</comment>
<evidence type="ECO:0000313" key="2">
    <source>
        <dbReference type="Proteomes" id="UP000798662"/>
    </source>
</evidence>
<dbReference type="EMBL" id="CM020618">
    <property type="protein sequence ID" value="KAK1858004.1"/>
    <property type="molecule type" value="Genomic_DNA"/>
</dbReference>
<proteinExistence type="predicted"/>
<dbReference type="Proteomes" id="UP000798662">
    <property type="component" value="Chromosome 1"/>
</dbReference>
<keyword evidence="2" id="KW-1185">Reference proteome</keyword>